<dbReference type="RefSeq" id="WP_255035377.1">
    <property type="nucleotide sequence ID" value="NZ_RJUF01000002.1"/>
</dbReference>
<sequence>MKKLIFLILFISTESLFGQEPHQKEALQIEELLEKNNPNLYKTIQRGGNYLVLDNYRNQKRRRYYVEDMLGFRTKSGQFFQEELSDIGDSTITVMHYNNVERKLETWVVKLSDIKKVYKREVYKGIKWGLGWGSLAAFVPIFYDWVQFGRSPAQNTEALILIPAIQAGNILIANRSKFFNGIKLNGNKQLKVFKSI</sequence>
<comment type="caution">
    <text evidence="1">The sequence shown here is derived from an EMBL/GenBank/DDBJ whole genome shotgun (WGS) entry which is preliminary data.</text>
</comment>
<dbReference type="Proteomes" id="UP001204144">
    <property type="component" value="Unassembled WGS sequence"/>
</dbReference>
<organism evidence="1 2">
    <name type="scientific">Lacihabitans soyangensis</name>
    <dbReference type="NCBI Taxonomy" id="869394"/>
    <lineage>
        <taxon>Bacteria</taxon>
        <taxon>Pseudomonadati</taxon>
        <taxon>Bacteroidota</taxon>
        <taxon>Cytophagia</taxon>
        <taxon>Cytophagales</taxon>
        <taxon>Leadbetterellaceae</taxon>
        <taxon>Lacihabitans</taxon>
    </lineage>
</organism>
<evidence type="ECO:0000313" key="1">
    <source>
        <dbReference type="EMBL" id="MCP9761636.1"/>
    </source>
</evidence>
<evidence type="ECO:0000313" key="2">
    <source>
        <dbReference type="Proteomes" id="UP001204144"/>
    </source>
</evidence>
<gene>
    <name evidence="1" type="ORF">EGI31_01630</name>
</gene>
<dbReference type="AlphaFoldDB" id="A0AAE3H071"/>
<keyword evidence="2" id="KW-1185">Reference proteome</keyword>
<accession>A0AAE3H071</accession>
<protein>
    <submittedName>
        <fullName evidence="1">Uncharacterized protein</fullName>
    </submittedName>
</protein>
<dbReference type="EMBL" id="RJUF01000002">
    <property type="protein sequence ID" value="MCP9761636.1"/>
    <property type="molecule type" value="Genomic_DNA"/>
</dbReference>
<name>A0AAE3H071_9BACT</name>
<reference evidence="1 2" key="1">
    <citation type="submission" date="2018-11" db="EMBL/GenBank/DDBJ databases">
        <title>Novel bacteria species description.</title>
        <authorList>
            <person name="Han J.-H."/>
        </authorList>
    </citation>
    <scope>NUCLEOTIDE SEQUENCE [LARGE SCALE GENOMIC DNA]</scope>
    <source>
        <strain evidence="1 2">KCTC23259</strain>
    </source>
</reference>
<proteinExistence type="predicted"/>